<dbReference type="Gene3D" id="3.40.630.40">
    <property type="entry name" value="Zn-dependent exopeptidases"/>
    <property type="match status" value="1"/>
</dbReference>
<dbReference type="Pfam" id="PF11741">
    <property type="entry name" value="AMIN"/>
    <property type="match status" value="1"/>
</dbReference>
<evidence type="ECO:0000256" key="2">
    <source>
        <dbReference type="ARBA" id="ARBA00011901"/>
    </source>
</evidence>
<evidence type="ECO:0000313" key="6">
    <source>
        <dbReference type="Proteomes" id="UP001217610"/>
    </source>
</evidence>
<keyword evidence="6" id="KW-1185">Reference proteome</keyword>
<comment type="catalytic activity">
    <reaction evidence="1">
        <text>Hydrolyzes the link between N-acetylmuramoyl residues and L-amino acid residues in certain cell-wall glycopeptides.</text>
        <dbReference type="EC" id="3.5.1.28"/>
    </reaction>
</comment>
<dbReference type="Gene3D" id="3.10.350.10">
    <property type="entry name" value="LysM domain"/>
    <property type="match status" value="1"/>
</dbReference>
<evidence type="ECO:0000256" key="3">
    <source>
        <dbReference type="ARBA" id="ARBA00022801"/>
    </source>
</evidence>
<dbReference type="InterPro" id="IPR050695">
    <property type="entry name" value="N-acetylmuramoyl_amidase_3"/>
</dbReference>
<dbReference type="SMART" id="SM00646">
    <property type="entry name" value="Ami_3"/>
    <property type="match status" value="1"/>
</dbReference>
<name>A0ABT5Q8W3_9PSED</name>
<dbReference type="CDD" id="cd02696">
    <property type="entry name" value="MurNAc-LAA"/>
    <property type="match status" value="1"/>
</dbReference>
<dbReference type="SUPFAM" id="SSF54106">
    <property type="entry name" value="LysM domain"/>
    <property type="match status" value="1"/>
</dbReference>
<dbReference type="PANTHER" id="PTHR30404:SF0">
    <property type="entry name" value="N-ACETYLMURAMOYL-L-ALANINE AMIDASE AMIC"/>
    <property type="match status" value="1"/>
</dbReference>
<dbReference type="Proteomes" id="UP001217610">
    <property type="component" value="Unassembled WGS sequence"/>
</dbReference>
<evidence type="ECO:0000256" key="1">
    <source>
        <dbReference type="ARBA" id="ARBA00001561"/>
    </source>
</evidence>
<dbReference type="CDD" id="cd00118">
    <property type="entry name" value="LysM"/>
    <property type="match status" value="1"/>
</dbReference>
<dbReference type="EC" id="3.5.1.28" evidence="2"/>
<dbReference type="InterPro" id="IPR036779">
    <property type="entry name" value="LysM_dom_sf"/>
</dbReference>
<dbReference type="GO" id="GO:0008745">
    <property type="term" value="F:N-acetylmuramoyl-L-alanine amidase activity"/>
    <property type="evidence" value="ECO:0007669"/>
    <property type="project" value="UniProtKB-EC"/>
</dbReference>
<protein>
    <recommendedName>
        <fullName evidence="2">N-acetylmuramoyl-L-alanine amidase</fullName>
        <ecNumber evidence="2">3.5.1.28</ecNumber>
    </recommendedName>
</protein>
<evidence type="ECO:0000313" key="5">
    <source>
        <dbReference type="EMBL" id="MDD1150648.1"/>
    </source>
</evidence>
<dbReference type="PANTHER" id="PTHR30404">
    <property type="entry name" value="N-ACETYLMURAMOYL-L-ALANINE AMIDASE"/>
    <property type="match status" value="1"/>
</dbReference>
<comment type="caution">
    <text evidence="5">The sequence shown here is derived from an EMBL/GenBank/DDBJ whole genome shotgun (WGS) entry which is preliminary data.</text>
</comment>
<dbReference type="SUPFAM" id="SSF53187">
    <property type="entry name" value="Zn-dependent exopeptidases"/>
    <property type="match status" value="1"/>
</dbReference>
<dbReference type="SMART" id="SM00257">
    <property type="entry name" value="LysM"/>
    <property type="match status" value="1"/>
</dbReference>
<accession>A0ABT5Q8W3</accession>
<sequence>MGLGMRIRALVAVVGLLLTALAVDAVAATQVRSVRLWRAPDNTRLVFDLSGPVQHSVFTLTAPDRLVIDINGATLGGPLNVATANTPITAMRSAQRTPSDLRVVIDLKKAVTPKSFTLAPNAQYGNRLVVDLFDNPADAAPPAAPPPAVATVPAVPVTPAEPAIKLPPAPAGKRDIIVVIDAGHGGEDPGASGSRGQHEKDVVLAIARELQRQINGIKGFRAELTRTGDYFIPLRGRTEIARKKGADLFVSIHADAAPSTAAFGASVFALSERGATSETARWLADSENRSDLIGGAGNVSLDDKDRMLAGVLLDLSMTASLTSSLNVGQKVLNNIGRVTPLHKQRVEQAGFMVLKSPDIPSILVETGFISNSNEASKLATVSHQQALARSISSGVRQFFQQNPPPGTYIAWLRDSGKIAQGPRDHRVNPGETLAMIAVRYQVSAPALRSANNLKSDELKVGQVLTIPGTELAAKE</sequence>
<dbReference type="InterPro" id="IPR021731">
    <property type="entry name" value="AMIN_dom"/>
</dbReference>
<reference evidence="5 6" key="1">
    <citation type="submission" date="2022-05" db="EMBL/GenBank/DDBJ databases">
        <title>Novel Pseudomonas spp. Isolated from a Rainbow Trout Aquaculture Facility.</title>
        <authorList>
            <person name="Testerman T."/>
            <person name="Graf J."/>
        </authorList>
    </citation>
    <scope>NUCLEOTIDE SEQUENCE [LARGE SCALE GENOMIC DNA]</scope>
    <source>
        <strain evidence="5 6">ID357</strain>
    </source>
</reference>
<gene>
    <name evidence="5" type="ORF">M5G25_20415</name>
</gene>
<dbReference type="RefSeq" id="WP_205413457.1">
    <property type="nucleotide sequence ID" value="NZ_CP149586.1"/>
</dbReference>
<dbReference type="EMBL" id="JAMDGR010000015">
    <property type="protein sequence ID" value="MDD1150648.1"/>
    <property type="molecule type" value="Genomic_DNA"/>
</dbReference>
<dbReference type="InterPro" id="IPR018392">
    <property type="entry name" value="LysM"/>
</dbReference>
<feature type="domain" description="LysM" evidence="4">
    <location>
        <begin position="423"/>
        <end position="466"/>
    </location>
</feature>
<proteinExistence type="predicted"/>
<dbReference type="InterPro" id="IPR002508">
    <property type="entry name" value="MurNAc-LAA_cat"/>
</dbReference>
<evidence type="ECO:0000259" key="4">
    <source>
        <dbReference type="PROSITE" id="PS51782"/>
    </source>
</evidence>
<dbReference type="Gene3D" id="2.60.40.3500">
    <property type="match status" value="1"/>
</dbReference>
<organism evidence="5 6">
    <name type="scientific">Pseudomonas idahonensis</name>
    <dbReference type="NCBI Taxonomy" id="2942628"/>
    <lineage>
        <taxon>Bacteria</taxon>
        <taxon>Pseudomonadati</taxon>
        <taxon>Pseudomonadota</taxon>
        <taxon>Gammaproteobacteria</taxon>
        <taxon>Pseudomonadales</taxon>
        <taxon>Pseudomonadaceae</taxon>
        <taxon>Pseudomonas</taxon>
    </lineage>
</organism>
<keyword evidence="3 5" id="KW-0378">Hydrolase</keyword>
<dbReference type="Pfam" id="PF01476">
    <property type="entry name" value="LysM"/>
    <property type="match status" value="1"/>
</dbReference>
<dbReference type="PROSITE" id="PS51782">
    <property type="entry name" value="LYSM"/>
    <property type="match status" value="1"/>
</dbReference>
<dbReference type="Pfam" id="PF01520">
    <property type="entry name" value="Amidase_3"/>
    <property type="match status" value="1"/>
</dbReference>